<dbReference type="EMBL" id="FO082871">
    <property type="protein sequence ID" value="CCF72673.1"/>
    <property type="molecule type" value="Genomic_DNA"/>
</dbReference>
<dbReference type="InterPro" id="IPR000719">
    <property type="entry name" value="Prot_kinase_dom"/>
</dbReference>
<dbReference type="Proteomes" id="UP000002899">
    <property type="component" value="Chromosome I"/>
</dbReference>
<evidence type="ECO:0000256" key="1">
    <source>
        <dbReference type="SAM" id="MobiDB-lite"/>
    </source>
</evidence>
<feature type="domain" description="Protein kinase" evidence="2">
    <location>
        <begin position="168"/>
        <end position="635"/>
    </location>
</feature>
<protein>
    <recommendedName>
        <fullName evidence="2">Protein kinase domain-containing protein</fullName>
    </recommendedName>
</protein>
<dbReference type="PROSITE" id="PS00108">
    <property type="entry name" value="PROTEIN_KINASE_ST"/>
    <property type="match status" value="1"/>
</dbReference>
<keyword evidence="4" id="KW-1185">Reference proteome</keyword>
<feature type="compositionally biased region" description="Basic and acidic residues" evidence="1">
    <location>
        <begin position="76"/>
        <end position="91"/>
    </location>
</feature>
<dbReference type="RefSeq" id="XP_012647282.1">
    <property type="nucleotide sequence ID" value="XM_012791828.1"/>
</dbReference>
<dbReference type="PANTHER" id="PTHR44167">
    <property type="entry name" value="OVARIAN-SPECIFIC SERINE/THREONINE-PROTEIN KINASE LOK-RELATED"/>
    <property type="match status" value="1"/>
</dbReference>
<dbReference type="GO" id="GO:0004674">
    <property type="term" value="F:protein serine/threonine kinase activity"/>
    <property type="evidence" value="ECO:0007669"/>
    <property type="project" value="TreeGrafter"/>
</dbReference>
<dbReference type="SMART" id="SM00220">
    <property type="entry name" value="S_TKc"/>
    <property type="match status" value="1"/>
</dbReference>
<dbReference type="GO" id="GO:0005634">
    <property type="term" value="C:nucleus"/>
    <property type="evidence" value="ECO:0007669"/>
    <property type="project" value="TreeGrafter"/>
</dbReference>
<reference evidence="3 4" key="3">
    <citation type="journal article" date="2016" name="Sci. Rep.">
        <title>Genome-wide diversity and gene expression profiling of Babesia microti isolates identify polymorphic genes that mediate host-pathogen interactions.</title>
        <authorList>
            <person name="Silva J.C."/>
            <person name="Cornillot E."/>
            <person name="McCracken C."/>
            <person name="Usmani-Brown S."/>
            <person name="Dwivedi A."/>
            <person name="Ifeonu O.O."/>
            <person name="Crabtree J."/>
            <person name="Gotia H.T."/>
            <person name="Virji A.Z."/>
            <person name="Reynes C."/>
            <person name="Colinge J."/>
            <person name="Kumar V."/>
            <person name="Lawres L."/>
            <person name="Pazzi J.E."/>
            <person name="Pablo J.V."/>
            <person name="Hung C."/>
            <person name="Brancato J."/>
            <person name="Kumari P."/>
            <person name="Orvis J."/>
            <person name="Tretina K."/>
            <person name="Chibucos M."/>
            <person name="Ott S."/>
            <person name="Sadzewicz L."/>
            <person name="Sengamalay N."/>
            <person name="Shetty A.C."/>
            <person name="Su Q."/>
            <person name="Tallon L."/>
            <person name="Fraser C.M."/>
            <person name="Frutos R."/>
            <person name="Molina D.M."/>
            <person name="Krause P.J."/>
            <person name="Ben Mamoun C."/>
        </authorList>
    </citation>
    <scope>NUCLEOTIDE SEQUENCE [LARGE SCALE GENOMIC DNA]</scope>
    <source>
        <strain evidence="3 4">RI</strain>
    </source>
</reference>
<evidence type="ECO:0000313" key="4">
    <source>
        <dbReference type="Proteomes" id="UP000002899"/>
    </source>
</evidence>
<dbReference type="GeneID" id="24423285"/>
<feature type="region of interest" description="Disordered" evidence="1">
    <location>
        <begin position="57"/>
        <end position="91"/>
    </location>
</feature>
<dbReference type="Gene3D" id="1.10.510.10">
    <property type="entry name" value="Transferase(Phosphotransferase) domain 1"/>
    <property type="match status" value="1"/>
</dbReference>
<reference evidence="3 4" key="2">
    <citation type="journal article" date="2013" name="PLoS ONE">
        <title>Whole genome mapping and re-organization of the nuclear and mitochondrial genomes of Babesia microti isolates.</title>
        <authorList>
            <person name="Cornillot E."/>
            <person name="Dassouli A."/>
            <person name="Garg A."/>
            <person name="Pachikara N."/>
            <person name="Randazzo S."/>
            <person name="Depoix D."/>
            <person name="Carcy B."/>
            <person name="Delbecq S."/>
            <person name="Frutos R."/>
            <person name="Silva J.C."/>
            <person name="Sutton R."/>
            <person name="Krause P.J."/>
            <person name="Mamoun C.B."/>
        </authorList>
    </citation>
    <scope>NUCLEOTIDE SEQUENCE [LARGE SCALE GENOMIC DNA]</scope>
    <source>
        <strain evidence="3 4">RI</strain>
    </source>
</reference>
<reference evidence="3 4" key="1">
    <citation type="journal article" date="2012" name="Nucleic Acids Res.">
        <title>Sequencing of the smallest Apicomplexan genome from the human pathogen Babesia microti.</title>
        <authorList>
            <person name="Cornillot E."/>
            <person name="Hadj-Kaddour K."/>
            <person name="Dassouli A."/>
            <person name="Noel B."/>
            <person name="Ranwez V."/>
            <person name="Vacherie B."/>
            <person name="Augagneur Y."/>
            <person name="Bres V."/>
            <person name="Duclos A."/>
            <person name="Randazzo S."/>
            <person name="Carcy B."/>
            <person name="Debierre-Grockiego F."/>
            <person name="Delbecq S."/>
            <person name="Moubri-Menage K."/>
            <person name="Shams-Eldin H."/>
            <person name="Usmani-Brown S."/>
            <person name="Bringaud F."/>
            <person name="Wincker P."/>
            <person name="Vivares C.P."/>
            <person name="Schwarz R.T."/>
            <person name="Schetters T.P."/>
            <person name="Krause P.J."/>
            <person name="Gorenflot A."/>
            <person name="Berry V."/>
            <person name="Barbe V."/>
            <person name="Ben Mamoun C."/>
        </authorList>
    </citation>
    <scope>NUCLEOTIDE SEQUENCE [LARGE SCALE GENOMIC DNA]</scope>
    <source>
        <strain evidence="3 4">RI</strain>
    </source>
</reference>
<dbReference type="OrthoDB" id="338859at2759"/>
<dbReference type="PANTHER" id="PTHR44167:SF30">
    <property type="entry name" value="PHOSPHORYLASE KINASE"/>
    <property type="match status" value="1"/>
</dbReference>
<organism evidence="3 4">
    <name type="scientific">Babesia microti (strain RI)</name>
    <dbReference type="NCBI Taxonomy" id="1133968"/>
    <lineage>
        <taxon>Eukaryota</taxon>
        <taxon>Sar</taxon>
        <taxon>Alveolata</taxon>
        <taxon>Apicomplexa</taxon>
        <taxon>Aconoidasida</taxon>
        <taxon>Piroplasmida</taxon>
        <taxon>Babesiidae</taxon>
        <taxon>Babesia</taxon>
    </lineage>
</organism>
<feature type="compositionally biased region" description="Polar residues" evidence="1">
    <location>
        <begin position="61"/>
        <end position="71"/>
    </location>
</feature>
<dbReference type="PROSITE" id="PS50011">
    <property type="entry name" value="PROTEIN_KINASE_DOM"/>
    <property type="match status" value="1"/>
</dbReference>
<evidence type="ECO:0000313" key="3">
    <source>
        <dbReference type="EMBL" id="CCF72673.1"/>
    </source>
</evidence>
<dbReference type="KEGG" id="bmic:BMR1_01G01035"/>
<dbReference type="InterPro" id="IPR008271">
    <property type="entry name" value="Ser/Thr_kinase_AS"/>
</dbReference>
<evidence type="ECO:0000259" key="2">
    <source>
        <dbReference type="PROSITE" id="PS50011"/>
    </source>
</evidence>
<dbReference type="SUPFAM" id="SSF56112">
    <property type="entry name" value="Protein kinase-like (PK-like)"/>
    <property type="match status" value="1"/>
</dbReference>
<dbReference type="VEuPathDB" id="PiroplasmaDB:BMR1_01G01035"/>
<gene>
    <name evidence="3" type="ORF">BMR1_01G01035</name>
</gene>
<sequence length="638" mass="72284">MKMEGARLAPTNTYVNQGLKETLHKQTNLHSKELLQSTGTKKVQKFSKNPVIPISDPRTILKSNNLENSKGSGHYESTRDKNSESEGGHLKLDNFNVPMITKDYNCDVNYRNQYLQNYGYHREYNYSKGHEKNINLQCKIKPLQCLTNCESSSIDSIRLFRSDAPSNSDYSSSLGDGNFYKTQEQFERERQIKLFSLISNRRIYDPDGPIKFDFPPNGHIKTTRAELFPWPNESTRVLSVNSSKRRIHKACWVSKSCNGAVVPAAVKFVEDSNPRDGRSIRREIECHLFLYQRMSQLAGVQKHFMPSHMIQDAWPCSEMLGYYLDKKIPGASILITRKLSGPDFFDLIRAESESNAAWKTHAQYQLNKLEWCILALERIAVYGKVGIRHNDIKPDNIVLDIYENVKGEQCTDVKVIDLGTASMSFAKDFTGGTSWYESPEQKMREYYTKKKKEPTRGQHIDIDISSDAWGAGLSIAEVLSGRRAVDVMRPPAGPGQLEFLGPPNDHFDGDNDTTSKTIPCSPSDDSARMLCNYMASPNDSCSSDTSMQYLVEDEISTFIHDGQECNELCRKSWSMCPGKWVDLVKKSIGLSHDLNKHRFPICAKAAVIVIDSLVKPNPRNRRNVSEVATILRSLLGKM</sequence>
<dbReference type="AlphaFoldDB" id="I7I7V4"/>
<name>I7I7V4_BABMR</name>
<dbReference type="GO" id="GO:0005524">
    <property type="term" value="F:ATP binding"/>
    <property type="evidence" value="ECO:0007669"/>
    <property type="project" value="InterPro"/>
</dbReference>
<dbReference type="InterPro" id="IPR011009">
    <property type="entry name" value="Kinase-like_dom_sf"/>
</dbReference>
<accession>I7I7V4</accession>
<dbReference type="GO" id="GO:0044773">
    <property type="term" value="P:mitotic DNA damage checkpoint signaling"/>
    <property type="evidence" value="ECO:0007669"/>
    <property type="project" value="TreeGrafter"/>
</dbReference>
<proteinExistence type="predicted"/>